<comment type="caution">
    <text evidence="2">The sequence shown here is derived from an EMBL/GenBank/DDBJ whole genome shotgun (WGS) entry which is preliminary data.</text>
</comment>
<sequence length="50" mass="5444">MSIYEELFIREIEIAPLRATAGRENDAVGSRPPAPPTASTTATPAPRRKH</sequence>
<keyword evidence="3" id="KW-1185">Reference proteome</keyword>
<accession>A0A2M9CIB9</accession>
<dbReference type="AlphaFoldDB" id="A0A2M9CIB9"/>
<feature type="compositionally biased region" description="Low complexity" evidence="1">
    <location>
        <begin position="37"/>
        <end position="50"/>
    </location>
</feature>
<evidence type="ECO:0000313" key="3">
    <source>
        <dbReference type="Proteomes" id="UP000228758"/>
    </source>
</evidence>
<proteinExistence type="predicted"/>
<reference evidence="2 3" key="1">
    <citation type="submission" date="2017-11" db="EMBL/GenBank/DDBJ databases">
        <title>Genomic Encyclopedia of Archaeal and Bacterial Type Strains, Phase II (KMG-II): From Individual Species to Whole Genera.</title>
        <authorList>
            <person name="Goeker M."/>
        </authorList>
    </citation>
    <scope>NUCLEOTIDE SEQUENCE [LARGE SCALE GENOMIC DNA]</scope>
    <source>
        <strain evidence="2 3">DSM 27393</strain>
    </source>
</reference>
<evidence type="ECO:0000256" key="1">
    <source>
        <dbReference type="SAM" id="MobiDB-lite"/>
    </source>
</evidence>
<organism evidence="2 3">
    <name type="scientific">Diaminobutyricimonas aerilata</name>
    <dbReference type="NCBI Taxonomy" id="1162967"/>
    <lineage>
        <taxon>Bacteria</taxon>
        <taxon>Bacillati</taxon>
        <taxon>Actinomycetota</taxon>
        <taxon>Actinomycetes</taxon>
        <taxon>Micrococcales</taxon>
        <taxon>Microbacteriaceae</taxon>
        <taxon>Diaminobutyricimonas</taxon>
    </lineage>
</organism>
<protein>
    <submittedName>
        <fullName evidence="2">Uncharacterized protein</fullName>
    </submittedName>
</protein>
<name>A0A2M9CIB9_9MICO</name>
<gene>
    <name evidence="2" type="ORF">CLV46_1158</name>
</gene>
<dbReference type="Proteomes" id="UP000228758">
    <property type="component" value="Unassembled WGS sequence"/>
</dbReference>
<dbReference type="EMBL" id="PGFF01000001">
    <property type="protein sequence ID" value="PJJ71609.1"/>
    <property type="molecule type" value="Genomic_DNA"/>
</dbReference>
<feature type="region of interest" description="Disordered" evidence="1">
    <location>
        <begin position="19"/>
        <end position="50"/>
    </location>
</feature>
<evidence type="ECO:0000313" key="2">
    <source>
        <dbReference type="EMBL" id="PJJ71609.1"/>
    </source>
</evidence>